<dbReference type="NCBIfam" id="NF041635">
    <property type="entry name" value="STM3941_fam"/>
    <property type="match status" value="1"/>
</dbReference>
<organism evidence="2 3">
    <name type="scientific">Sphingomicrobium sediminis</name>
    <dbReference type="NCBI Taxonomy" id="2950949"/>
    <lineage>
        <taxon>Bacteria</taxon>
        <taxon>Pseudomonadati</taxon>
        <taxon>Pseudomonadota</taxon>
        <taxon>Alphaproteobacteria</taxon>
        <taxon>Sphingomonadales</taxon>
        <taxon>Sphingomonadaceae</taxon>
        <taxon>Sphingomicrobium</taxon>
    </lineage>
</organism>
<proteinExistence type="predicted"/>
<evidence type="ECO:0008006" key="4">
    <source>
        <dbReference type="Google" id="ProtNLM"/>
    </source>
</evidence>
<keyword evidence="1" id="KW-0472">Membrane</keyword>
<dbReference type="Proteomes" id="UP001155128">
    <property type="component" value="Unassembled WGS sequence"/>
</dbReference>
<keyword evidence="1" id="KW-1133">Transmembrane helix</keyword>
<evidence type="ECO:0000313" key="2">
    <source>
        <dbReference type="EMBL" id="MCM8556559.1"/>
    </source>
</evidence>
<dbReference type="RefSeq" id="WP_252111872.1">
    <property type="nucleotide sequence ID" value="NZ_JAMSHT010000001.1"/>
</dbReference>
<dbReference type="EMBL" id="JAMSHT010000001">
    <property type="protein sequence ID" value="MCM8556559.1"/>
    <property type="molecule type" value="Genomic_DNA"/>
</dbReference>
<dbReference type="InterPro" id="IPR048136">
    <property type="entry name" value="STM3941-like"/>
</dbReference>
<accession>A0A9X2EJL9</accession>
<evidence type="ECO:0000256" key="1">
    <source>
        <dbReference type="SAM" id="Phobius"/>
    </source>
</evidence>
<keyword evidence="3" id="KW-1185">Reference proteome</keyword>
<gene>
    <name evidence="2" type="ORF">NDO55_01830</name>
</gene>
<dbReference type="AlphaFoldDB" id="A0A9X2EJL9"/>
<protein>
    <recommendedName>
        <fullName evidence="4">PH domain-containing protein</fullName>
    </recommendedName>
</protein>
<evidence type="ECO:0000313" key="3">
    <source>
        <dbReference type="Proteomes" id="UP001155128"/>
    </source>
</evidence>
<feature type="transmembrane region" description="Helical" evidence="1">
    <location>
        <begin position="47"/>
        <end position="68"/>
    </location>
</feature>
<sequence>MHKPPTFEARNSPVQLALWSVLSLGFFILSMWISGVFGEPPSPRKAFWGYILMPIFFVTFLIMVTRFAEAGVQLRASPAGLYYQRYSKKTIPWNSIESVREWDYQNSKLALIDLDTKRYPPEGLHAILRPLNKMANKGDFHISMMGLDADFDELMLALEEHIAFHAACEAGTIEQFEAQATIPTAAPGLRARAGGFGRKGI</sequence>
<comment type="caution">
    <text evidence="2">The sequence shown here is derived from an EMBL/GenBank/DDBJ whole genome shotgun (WGS) entry which is preliminary data.</text>
</comment>
<name>A0A9X2EJL9_9SPHN</name>
<feature type="transmembrane region" description="Helical" evidence="1">
    <location>
        <begin position="16"/>
        <end position="35"/>
    </location>
</feature>
<keyword evidence="1" id="KW-0812">Transmembrane</keyword>
<reference evidence="2" key="1">
    <citation type="submission" date="2022-06" db="EMBL/GenBank/DDBJ databases">
        <title>Sphingomicrobium sedimins sp. nov., a marine bacterium isolated from tidal flat.</title>
        <authorList>
            <person name="Kim C.-H."/>
            <person name="Yoo Y."/>
            <person name="Kim J.-J."/>
        </authorList>
    </citation>
    <scope>NUCLEOTIDE SEQUENCE</scope>
    <source>
        <strain evidence="2">GRR-S6-50</strain>
    </source>
</reference>